<evidence type="ECO:0000256" key="9">
    <source>
        <dbReference type="ARBA" id="ARBA00022840"/>
    </source>
</evidence>
<dbReference type="SUPFAM" id="SSF81665">
    <property type="entry name" value="Calcium ATPase, transmembrane domain M"/>
    <property type="match status" value="1"/>
</dbReference>
<dbReference type="InterPro" id="IPR018303">
    <property type="entry name" value="ATPase_P-typ_P_site"/>
</dbReference>
<dbReference type="PRINTS" id="PR00119">
    <property type="entry name" value="CATATPASE"/>
</dbReference>
<evidence type="ECO:0000256" key="11">
    <source>
        <dbReference type="ARBA" id="ARBA00022989"/>
    </source>
</evidence>
<evidence type="ECO:0000256" key="4">
    <source>
        <dbReference type="ARBA" id="ARBA00022539"/>
    </source>
</evidence>
<evidence type="ECO:0000256" key="1">
    <source>
        <dbReference type="ARBA" id="ARBA00004651"/>
    </source>
</evidence>
<dbReference type="CDD" id="cd00371">
    <property type="entry name" value="HMA"/>
    <property type="match status" value="1"/>
</dbReference>
<dbReference type="InterPro" id="IPR001757">
    <property type="entry name" value="P_typ_ATPase"/>
</dbReference>
<keyword evidence="7 16" id="KW-0479">Metal-binding</keyword>
<dbReference type="InterPro" id="IPR036163">
    <property type="entry name" value="HMA_dom_sf"/>
</dbReference>
<keyword evidence="9 16" id="KW-0067">ATP-binding</keyword>
<dbReference type="EMBL" id="CP047616">
    <property type="protein sequence ID" value="QIW54166.1"/>
    <property type="molecule type" value="Genomic_DNA"/>
</dbReference>
<feature type="transmembrane region" description="Helical" evidence="16">
    <location>
        <begin position="316"/>
        <end position="336"/>
    </location>
</feature>
<keyword evidence="10" id="KW-1278">Translocase</keyword>
<dbReference type="Gene3D" id="3.40.50.1000">
    <property type="entry name" value="HAD superfamily/HAD-like"/>
    <property type="match status" value="1"/>
</dbReference>
<evidence type="ECO:0000256" key="10">
    <source>
        <dbReference type="ARBA" id="ARBA00022967"/>
    </source>
</evidence>
<dbReference type="InterPro" id="IPR059000">
    <property type="entry name" value="ATPase_P-type_domA"/>
</dbReference>
<evidence type="ECO:0000256" key="15">
    <source>
        <dbReference type="ARBA" id="ARBA00049338"/>
    </source>
</evidence>
<dbReference type="GO" id="GO:0008551">
    <property type="term" value="F:P-type cadmium transporter activity"/>
    <property type="evidence" value="ECO:0007669"/>
    <property type="project" value="UniProtKB-EC"/>
</dbReference>
<dbReference type="GO" id="GO:0016887">
    <property type="term" value="F:ATP hydrolysis activity"/>
    <property type="evidence" value="ECO:0007669"/>
    <property type="project" value="InterPro"/>
</dbReference>
<keyword evidence="4" id="KW-0104">Cadmium</keyword>
<dbReference type="EC" id="7.2.2.21" evidence="14"/>
<dbReference type="Pfam" id="PF00702">
    <property type="entry name" value="Hydrolase"/>
    <property type="match status" value="1"/>
</dbReference>
<dbReference type="InterPro" id="IPR017969">
    <property type="entry name" value="Heavy-metal-associated_CS"/>
</dbReference>
<dbReference type="SUPFAM" id="SSF81653">
    <property type="entry name" value="Calcium ATPase, transduction domain A"/>
    <property type="match status" value="1"/>
</dbReference>
<dbReference type="NCBIfam" id="TIGR01512">
    <property type="entry name" value="ATPase-IB2_Cd"/>
    <property type="match status" value="1"/>
</dbReference>
<keyword evidence="12" id="KW-0813">Transport</keyword>
<dbReference type="PROSITE" id="PS01047">
    <property type="entry name" value="HMA_1"/>
    <property type="match status" value="1"/>
</dbReference>
<dbReference type="FunFam" id="2.70.150.10:FF:000002">
    <property type="entry name" value="Copper-transporting ATPase 1, putative"/>
    <property type="match status" value="1"/>
</dbReference>
<dbReference type="AlphaFoldDB" id="A0A6H0UFQ8"/>
<keyword evidence="12" id="KW-0406">Ion transport</keyword>
<evidence type="ECO:0000256" key="3">
    <source>
        <dbReference type="ARBA" id="ARBA00022475"/>
    </source>
</evidence>
<dbReference type="GO" id="GO:0005524">
    <property type="term" value="F:ATP binding"/>
    <property type="evidence" value="ECO:0007669"/>
    <property type="project" value="UniProtKB-UniRule"/>
</dbReference>
<evidence type="ECO:0000313" key="19">
    <source>
        <dbReference type="Proteomes" id="UP000501945"/>
    </source>
</evidence>
<accession>A0A6H0UFQ8</accession>
<dbReference type="Gene3D" id="3.40.1110.10">
    <property type="entry name" value="Calcium-transporting ATPase, cytoplasmic domain N"/>
    <property type="match status" value="1"/>
</dbReference>
<comment type="subcellular location">
    <subcellularLocation>
        <location evidence="1">Cell membrane</location>
        <topology evidence="1">Multi-pass membrane protein</topology>
    </subcellularLocation>
</comment>
<dbReference type="InterPro" id="IPR051014">
    <property type="entry name" value="Cation_Transport_ATPase_IB"/>
</dbReference>
<dbReference type="RefSeq" id="WP_167838860.1">
    <property type="nucleotide sequence ID" value="NZ_CP047616.1"/>
</dbReference>
<comment type="catalytic activity">
    <reaction evidence="15">
        <text>Cd(2+)(in) + ATP + H2O = Cd(2+)(out) + ADP + phosphate + H(+)</text>
        <dbReference type="Rhea" id="RHEA:12132"/>
        <dbReference type="ChEBI" id="CHEBI:15377"/>
        <dbReference type="ChEBI" id="CHEBI:15378"/>
        <dbReference type="ChEBI" id="CHEBI:30616"/>
        <dbReference type="ChEBI" id="CHEBI:43474"/>
        <dbReference type="ChEBI" id="CHEBI:48775"/>
        <dbReference type="ChEBI" id="CHEBI:456216"/>
        <dbReference type="EC" id="7.2.2.21"/>
    </reaction>
</comment>
<keyword evidence="5" id="KW-0597">Phosphoprotein</keyword>
<evidence type="ECO:0000256" key="16">
    <source>
        <dbReference type="RuleBase" id="RU362081"/>
    </source>
</evidence>
<keyword evidence="11 16" id="KW-1133">Transmembrane helix</keyword>
<dbReference type="GO" id="GO:0005886">
    <property type="term" value="C:plasma membrane"/>
    <property type="evidence" value="ECO:0007669"/>
    <property type="project" value="UniProtKB-SubCell"/>
</dbReference>
<protein>
    <recommendedName>
        <fullName evidence="14">Cd(2+)-exporting ATPase</fullName>
        <ecNumber evidence="14">7.2.2.21</ecNumber>
    </recommendedName>
</protein>
<evidence type="ECO:0000259" key="17">
    <source>
        <dbReference type="PROSITE" id="PS50846"/>
    </source>
</evidence>
<evidence type="ECO:0000256" key="2">
    <source>
        <dbReference type="ARBA" id="ARBA00006024"/>
    </source>
</evidence>
<keyword evidence="18" id="KW-0378">Hydrolase</keyword>
<keyword evidence="13 16" id="KW-0472">Membrane</keyword>
<keyword evidence="3 16" id="KW-1003">Cell membrane</keyword>
<dbReference type="NCBIfam" id="TIGR01511">
    <property type="entry name" value="ATPase-IB1_Cu"/>
    <property type="match status" value="1"/>
</dbReference>
<gene>
    <name evidence="18" type="primary">cadA</name>
    <name evidence="18" type="ORF">GU336_08445</name>
</gene>
<keyword evidence="8 16" id="KW-0547">Nucleotide-binding</keyword>
<dbReference type="PROSITE" id="PS50846">
    <property type="entry name" value="HMA_2"/>
    <property type="match status" value="1"/>
</dbReference>
<evidence type="ECO:0000256" key="14">
    <source>
        <dbReference type="ARBA" id="ARBA00039103"/>
    </source>
</evidence>
<dbReference type="NCBIfam" id="TIGR01494">
    <property type="entry name" value="ATPase_P-type"/>
    <property type="match status" value="1"/>
</dbReference>
<evidence type="ECO:0000256" key="6">
    <source>
        <dbReference type="ARBA" id="ARBA00022692"/>
    </source>
</evidence>
<feature type="transmembrane region" description="Helical" evidence="16">
    <location>
        <begin position="348"/>
        <end position="372"/>
    </location>
</feature>
<dbReference type="CDD" id="cd07545">
    <property type="entry name" value="P-type_ATPase_Cd-like"/>
    <property type="match status" value="1"/>
</dbReference>
<reference evidence="18 19" key="1">
    <citation type="submission" date="2019-12" db="EMBL/GenBank/DDBJ databases">
        <title>Whole genome sequences of Lactococcus raffinolactis strains isolated from sewage.</title>
        <authorList>
            <person name="Ybazeta G."/>
            <person name="Ross M."/>
            <person name="Brabant-Kirwan D."/>
            <person name="Saleh M."/>
            <person name="Dillon J.A."/>
            <person name="Splinter K."/>
            <person name="Nokhbeh R."/>
        </authorList>
    </citation>
    <scope>NUCLEOTIDE SEQUENCE [LARGE SCALE GENOMIC DNA]</scope>
    <source>
        <strain evidence="18 19">Lr_19_5</strain>
    </source>
</reference>
<dbReference type="Gene3D" id="2.70.150.10">
    <property type="entry name" value="Calcium-transporting ATPase, cytoplasmic transduction domain A"/>
    <property type="match status" value="1"/>
</dbReference>
<evidence type="ECO:0000256" key="5">
    <source>
        <dbReference type="ARBA" id="ARBA00022553"/>
    </source>
</evidence>
<dbReference type="InterPro" id="IPR006121">
    <property type="entry name" value="HMA_dom"/>
</dbReference>
<dbReference type="Gene3D" id="3.30.70.100">
    <property type="match status" value="1"/>
</dbReference>
<dbReference type="InterPro" id="IPR023214">
    <property type="entry name" value="HAD_sf"/>
</dbReference>
<dbReference type="SUPFAM" id="SSF55008">
    <property type="entry name" value="HMA, heavy metal-associated domain"/>
    <property type="match status" value="1"/>
</dbReference>
<organism evidence="18 19">
    <name type="scientific">Pseudolactococcus raffinolactis</name>
    <dbReference type="NCBI Taxonomy" id="1366"/>
    <lineage>
        <taxon>Bacteria</taxon>
        <taxon>Bacillati</taxon>
        <taxon>Bacillota</taxon>
        <taxon>Bacilli</taxon>
        <taxon>Lactobacillales</taxon>
        <taxon>Streptococcaceae</taxon>
        <taxon>Pseudolactococcus</taxon>
    </lineage>
</organism>
<feature type="transmembrane region" description="Helical" evidence="16">
    <location>
        <begin position="114"/>
        <end position="132"/>
    </location>
</feature>
<dbReference type="Pfam" id="PF00403">
    <property type="entry name" value="HMA"/>
    <property type="match status" value="1"/>
</dbReference>
<dbReference type="PROSITE" id="PS00154">
    <property type="entry name" value="ATPASE_E1_E2"/>
    <property type="match status" value="1"/>
</dbReference>
<dbReference type="NCBIfam" id="TIGR01525">
    <property type="entry name" value="ATPase-IB_hvy"/>
    <property type="match status" value="1"/>
</dbReference>
<sequence>MAKSETRRYRLTGLSCTSCSAKFEKNVQELEGVSEAKVNYGAAKLTVTGQASIAELEQAGAFDNIKVKPEQEIDTEATHQKPAFWRENRSQLIAAVLIILAFVSQLTMMGEPRFLTASLFIAAIIIGGYALFIEGIKDLIKFDFSMATLMTIAIIGAALIGDFAEGAIVVILFAISETLERYAADRARQSISSLVKVAPKVATIRRNDLEQTIAVQDIQINDVMLIKPGQKIAMDGIVIKGESTVNQAAITGEALPVDKQLSDEVFAGTLNEAGYLEVQVTKRAADTTLAKIIQLVEAAQGERAPAQAFVDKFAKIYTPFIILLATLIVILPPLFFGGDWQRWFYQGLSVLVVGCPCSLVISTPVSIVSAIGNAARHGVLVKGGIYLEEMGKLQAIAFDKTGTLTEGKPTVTDFVVLDDQFEATDLLQKISALEIYSQHPLASAIVALSQKRGIDATPISIENFKSLTGRGVQGDIYGITYSIGSPTLFVSDSKIDTIKQDFHRKSKTVIYFGTSDQVLAVIGLQDAVRQTSRQTIQALQTLGVKETVMLTGDNQATADQIGREVGVSAVKANLMPADKLKEIQALQATFGRVAMIGDGVNDAPALAMANVGIAMGVAGTDTALETADITLMGDDLARLPFIVRLSRSTLRTIKQNITFSLALKVIALLLVIPGWLTLWIAILADMGATILVTLNGIRLMRVK</sequence>
<dbReference type="SUPFAM" id="SSF56784">
    <property type="entry name" value="HAD-like"/>
    <property type="match status" value="1"/>
</dbReference>
<dbReference type="Proteomes" id="UP000501945">
    <property type="component" value="Chromosome"/>
</dbReference>
<dbReference type="GO" id="GO:0046872">
    <property type="term" value="F:metal ion binding"/>
    <property type="evidence" value="ECO:0007669"/>
    <property type="project" value="UniProtKB-KW"/>
</dbReference>
<evidence type="ECO:0000313" key="18">
    <source>
        <dbReference type="EMBL" id="QIW54166.1"/>
    </source>
</evidence>
<proteinExistence type="inferred from homology"/>
<evidence type="ECO:0000256" key="8">
    <source>
        <dbReference type="ARBA" id="ARBA00022741"/>
    </source>
</evidence>
<keyword evidence="6 16" id="KW-0812">Transmembrane</keyword>
<dbReference type="Pfam" id="PF00122">
    <property type="entry name" value="E1-E2_ATPase"/>
    <property type="match status" value="1"/>
</dbReference>
<evidence type="ECO:0000256" key="12">
    <source>
        <dbReference type="ARBA" id="ARBA00023065"/>
    </source>
</evidence>
<feature type="domain" description="HMA" evidence="17">
    <location>
        <begin position="5"/>
        <end position="68"/>
    </location>
</feature>
<dbReference type="PRINTS" id="PR00941">
    <property type="entry name" value="CDATPASE"/>
</dbReference>
<dbReference type="InterPro" id="IPR036412">
    <property type="entry name" value="HAD-like_sf"/>
</dbReference>
<dbReference type="InterPro" id="IPR044492">
    <property type="entry name" value="P_typ_ATPase_HD_dom"/>
</dbReference>
<dbReference type="InterPro" id="IPR023299">
    <property type="entry name" value="ATPase_P-typ_cyto_dom_N"/>
</dbReference>
<comment type="similarity">
    <text evidence="2 16">Belongs to the cation transport ATPase (P-type) (TC 3.A.3) family. Type IB subfamily.</text>
</comment>
<dbReference type="PANTHER" id="PTHR48085:SF5">
    <property type="entry name" value="CADMIUM_ZINC-TRANSPORTING ATPASE HMA4-RELATED"/>
    <property type="match status" value="1"/>
</dbReference>
<evidence type="ECO:0000256" key="7">
    <source>
        <dbReference type="ARBA" id="ARBA00022723"/>
    </source>
</evidence>
<feature type="transmembrane region" description="Helical" evidence="16">
    <location>
        <begin position="653"/>
        <end position="672"/>
    </location>
</feature>
<dbReference type="SFLD" id="SFLDF00027">
    <property type="entry name" value="p-type_atpase"/>
    <property type="match status" value="1"/>
</dbReference>
<dbReference type="InterPro" id="IPR008250">
    <property type="entry name" value="ATPase_P-typ_transduc_dom_A_sf"/>
</dbReference>
<dbReference type="InterPro" id="IPR023298">
    <property type="entry name" value="ATPase_P-typ_TM_dom_sf"/>
</dbReference>
<evidence type="ECO:0000256" key="13">
    <source>
        <dbReference type="ARBA" id="ARBA00023136"/>
    </source>
</evidence>
<dbReference type="SFLD" id="SFLDS00003">
    <property type="entry name" value="Haloacid_Dehalogenase"/>
    <property type="match status" value="1"/>
</dbReference>
<dbReference type="SFLD" id="SFLDG00002">
    <property type="entry name" value="C1.7:_P-type_atpase_like"/>
    <property type="match status" value="1"/>
</dbReference>
<name>A0A6H0UFQ8_9LACT</name>
<dbReference type="InterPro" id="IPR027256">
    <property type="entry name" value="P-typ_ATPase_IB"/>
</dbReference>
<dbReference type="PANTHER" id="PTHR48085">
    <property type="entry name" value="CADMIUM/ZINC-TRANSPORTING ATPASE HMA2-RELATED"/>
    <property type="match status" value="1"/>
</dbReference>